<keyword evidence="4 6" id="KW-0698">rRNA processing</keyword>
<dbReference type="Pfam" id="PF06102">
    <property type="entry name" value="RRP36"/>
    <property type="match status" value="1"/>
</dbReference>
<evidence type="ECO:0000256" key="2">
    <source>
        <dbReference type="ARBA" id="ARBA00009418"/>
    </source>
</evidence>
<keyword evidence="5 6" id="KW-0539">Nucleus</keyword>
<reference evidence="8 9" key="1">
    <citation type="journal article" date="2018" name="PLoS Genet.">
        <title>Population sequencing reveals clonal diversity and ancestral inbreeding in the grapevine cultivar Chardonnay.</title>
        <authorList>
            <person name="Roach M.J."/>
            <person name="Johnson D.L."/>
            <person name="Bohlmann J."/>
            <person name="van Vuuren H.J."/>
            <person name="Jones S.J."/>
            <person name="Pretorius I.S."/>
            <person name="Schmidt S.A."/>
            <person name="Borneman A.R."/>
        </authorList>
    </citation>
    <scope>NUCLEOTIDE SEQUENCE [LARGE SCALE GENOMIC DNA]</scope>
    <source>
        <strain evidence="9">cv. Chardonnay</strain>
        <tissue evidence="8">Leaf</tissue>
    </source>
</reference>
<dbReference type="PANTHER" id="PTHR21738:SF0">
    <property type="entry name" value="RIBOSOMAL RNA PROCESSING PROTEIN 36 HOMOLOG"/>
    <property type="match status" value="1"/>
</dbReference>
<dbReference type="PANTHER" id="PTHR21738">
    <property type="entry name" value="RIBOSOMAL RNA PROCESSING PROTEIN 36 HOMOLOG"/>
    <property type="match status" value="1"/>
</dbReference>
<evidence type="ECO:0000256" key="1">
    <source>
        <dbReference type="ARBA" id="ARBA00004604"/>
    </source>
</evidence>
<evidence type="ECO:0000256" key="6">
    <source>
        <dbReference type="RuleBase" id="RU368027"/>
    </source>
</evidence>
<dbReference type="GO" id="GO:0005730">
    <property type="term" value="C:nucleolus"/>
    <property type="evidence" value="ECO:0007669"/>
    <property type="project" value="UniProtKB-SubCell"/>
</dbReference>
<comment type="subcellular location">
    <subcellularLocation>
        <location evidence="1 6">Nucleus</location>
        <location evidence="1 6">Nucleolus</location>
    </subcellularLocation>
</comment>
<feature type="region of interest" description="Disordered" evidence="7">
    <location>
        <begin position="159"/>
        <end position="180"/>
    </location>
</feature>
<comment type="similarity">
    <text evidence="2 6">Belongs to the RRP36 family.</text>
</comment>
<comment type="function">
    <text evidence="6">Component of the 90S pre-ribosome involved in the maturation of rRNAs. Required for early cleavages of the pre-RNAs in the 40S ribosomal subunit maturation pathway.</text>
</comment>
<proteinExistence type="inferred from homology"/>
<feature type="compositionally biased region" description="Basic and acidic residues" evidence="7">
    <location>
        <begin position="159"/>
        <end position="177"/>
    </location>
</feature>
<keyword evidence="6" id="KW-0687">Ribonucleoprotein</keyword>
<accession>A0A438JJA0</accession>
<dbReference type="EMBL" id="QGNW01000039">
    <property type="protein sequence ID" value="RVX09035.1"/>
    <property type="molecule type" value="Genomic_DNA"/>
</dbReference>
<evidence type="ECO:0000313" key="9">
    <source>
        <dbReference type="Proteomes" id="UP000288805"/>
    </source>
</evidence>
<feature type="region of interest" description="Disordered" evidence="7">
    <location>
        <begin position="1"/>
        <end position="77"/>
    </location>
</feature>
<evidence type="ECO:0000313" key="8">
    <source>
        <dbReference type="EMBL" id="RVX09035.1"/>
    </source>
</evidence>
<dbReference type="GO" id="GO:1990904">
    <property type="term" value="C:ribonucleoprotein complex"/>
    <property type="evidence" value="ECO:0007669"/>
    <property type="project" value="UniProtKB-KW"/>
</dbReference>
<evidence type="ECO:0000256" key="5">
    <source>
        <dbReference type="ARBA" id="ARBA00023242"/>
    </source>
</evidence>
<feature type="region of interest" description="Disordered" evidence="7">
    <location>
        <begin position="195"/>
        <end position="218"/>
    </location>
</feature>
<keyword evidence="3 6" id="KW-0690">Ribosome biogenesis</keyword>
<evidence type="ECO:0000256" key="7">
    <source>
        <dbReference type="SAM" id="MobiDB-lite"/>
    </source>
</evidence>
<dbReference type="Proteomes" id="UP000288805">
    <property type="component" value="Unassembled WGS sequence"/>
</dbReference>
<sequence>MKNAKATVDHLEQADSSSSEEEEEIERELADVTFEELQKARSDGSHSVYRMPKSEKKGGRPNKNRPMEVSSKKPVSRFRETIQVPKRVVRDPRFESLCGTLDADGFRKRYNFLYETELPAEREGLKKELKKANDPKVIEELKNQISWIDKQLKSGSVKHTDSKILAEHKKKEREATKQGKRPFLYQEMASLCPLKPNAGEEEKEKKDKKEKEVGEQGSPVDRIAPKRRLCEGASRRPEPRRAFHNYGCLLAPYFKAKADLKILIEFTEVRKQRNIEKYNSLKASGKLESFIEKEEEEMLQRTIDTCRIVDQVGKMVVGKIFQREQGVVIVEELELIFIALWHLPPWSCRSTSCAVSVTGRETKGTMTLADRMIGGCCFKHIRGSTVNLGAKVGRASFEKTLPTPDVTFELKGGAVEYVADPTLTRVQNTQRTSLLEHYQQPVQPVTVSLTLLLPANFLYKPHRTSPQWRFRTNPHHLCSLHS</sequence>
<feature type="compositionally biased region" description="Basic and acidic residues" evidence="7">
    <location>
        <begin position="198"/>
        <end position="214"/>
    </location>
</feature>
<evidence type="ECO:0000256" key="3">
    <source>
        <dbReference type="ARBA" id="ARBA00022517"/>
    </source>
</evidence>
<comment type="caution">
    <text evidence="8">The sequence shown here is derived from an EMBL/GenBank/DDBJ whole genome shotgun (WGS) entry which is preliminary data.</text>
</comment>
<dbReference type="InterPro" id="IPR009292">
    <property type="entry name" value="RRP36"/>
</dbReference>
<comment type="subunit">
    <text evidence="6">Associates with 90S and pre-40S pre-ribosomal particles.</text>
</comment>
<dbReference type="AlphaFoldDB" id="A0A438JJA0"/>
<evidence type="ECO:0000256" key="4">
    <source>
        <dbReference type="ARBA" id="ARBA00022552"/>
    </source>
</evidence>
<name>A0A438JJA0_VITVI</name>
<organism evidence="8 9">
    <name type="scientific">Vitis vinifera</name>
    <name type="common">Grape</name>
    <dbReference type="NCBI Taxonomy" id="29760"/>
    <lineage>
        <taxon>Eukaryota</taxon>
        <taxon>Viridiplantae</taxon>
        <taxon>Streptophyta</taxon>
        <taxon>Embryophyta</taxon>
        <taxon>Tracheophyta</taxon>
        <taxon>Spermatophyta</taxon>
        <taxon>Magnoliopsida</taxon>
        <taxon>eudicotyledons</taxon>
        <taxon>Gunneridae</taxon>
        <taxon>Pentapetalae</taxon>
        <taxon>rosids</taxon>
        <taxon>Vitales</taxon>
        <taxon>Vitaceae</taxon>
        <taxon>Viteae</taxon>
        <taxon>Vitis</taxon>
    </lineage>
</organism>
<dbReference type="GO" id="GO:0006364">
    <property type="term" value="P:rRNA processing"/>
    <property type="evidence" value="ECO:0007669"/>
    <property type="project" value="UniProtKB-UniRule"/>
</dbReference>
<gene>
    <name evidence="8" type="primary">rrp36_0</name>
    <name evidence="8" type="ORF">CK203_013938</name>
</gene>
<protein>
    <recommendedName>
        <fullName evidence="6">rRNA biogenesis protein RRP36</fullName>
    </recommendedName>
</protein>